<feature type="compositionally biased region" description="Basic residues" evidence="1">
    <location>
        <begin position="98"/>
        <end position="110"/>
    </location>
</feature>
<evidence type="ECO:0000256" key="1">
    <source>
        <dbReference type="SAM" id="MobiDB-lite"/>
    </source>
</evidence>
<feature type="region of interest" description="Disordered" evidence="1">
    <location>
        <begin position="1"/>
        <end position="110"/>
    </location>
</feature>
<evidence type="ECO:0000313" key="3">
    <source>
        <dbReference type="Proteomes" id="UP000008710"/>
    </source>
</evidence>
<organism evidence="2 3">
    <name type="scientific">Rhodococcus jostii (strain RHA1)</name>
    <dbReference type="NCBI Taxonomy" id="101510"/>
    <lineage>
        <taxon>Bacteria</taxon>
        <taxon>Bacillati</taxon>
        <taxon>Actinomycetota</taxon>
        <taxon>Actinomycetes</taxon>
        <taxon>Mycobacteriales</taxon>
        <taxon>Nocardiaceae</taxon>
        <taxon>Rhodococcus</taxon>
    </lineage>
</organism>
<sequence length="173" mass="18891">MSTCRCPHGLSRAHSVPSLRAENSTSAVRSQSVRGVSERSCLSENDLPRRGGTDSVPTRRGSGGMRHGDRRCTSRHGRRRRPPVRPWAPTAPHAAPPHARHRAGGHVPPKLRRSAHSHIARTQAPTTYSCPSPPITPKPLSATVFHEWCRRVVHTAGCTDTATRPSHSDGFHP</sequence>
<dbReference type="Proteomes" id="UP000008710">
    <property type="component" value="Plasmid pRHL1"/>
</dbReference>
<feature type="compositionally biased region" description="Low complexity" evidence="1">
    <location>
        <begin position="87"/>
        <end position="97"/>
    </location>
</feature>
<dbReference type="EMBL" id="CP000432">
    <property type="protein sequence ID" value="ABG99164.1"/>
    <property type="molecule type" value="Genomic_DNA"/>
</dbReference>
<dbReference type="HOGENOM" id="CLU_1546418_0_0_11"/>
<keyword evidence="2" id="KW-0614">Plasmid</keyword>
<protein>
    <submittedName>
        <fullName evidence="2">Uncharacterized protein</fullName>
    </submittedName>
</protein>
<reference evidence="3" key="1">
    <citation type="journal article" date="2006" name="Proc. Natl. Acad. Sci. U.S.A.">
        <title>The complete genome of Rhodococcus sp. RHA1 provides insights into a catabolic powerhouse.</title>
        <authorList>
            <person name="McLeod M.P."/>
            <person name="Warren R.L."/>
            <person name="Hsiao W.W.L."/>
            <person name="Araki N."/>
            <person name="Myhre M."/>
            <person name="Fernandes C."/>
            <person name="Miyazawa D."/>
            <person name="Wong W."/>
            <person name="Lillquist A.L."/>
            <person name="Wang D."/>
            <person name="Dosanjh M."/>
            <person name="Hara H."/>
            <person name="Petrescu A."/>
            <person name="Morin R.D."/>
            <person name="Yang G."/>
            <person name="Stott J.M."/>
            <person name="Schein J.E."/>
            <person name="Shin H."/>
            <person name="Smailus D."/>
            <person name="Siddiqui A.S."/>
            <person name="Marra M.A."/>
            <person name="Jones S.J.M."/>
            <person name="Holt R."/>
            <person name="Brinkman F.S.L."/>
            <person name="Miyauchi K."/>
            <person name="Fukuda M."/>
            <person name="Davies J.E."/>
            <person name="Mohn W.W."/>
            <person name="Eltis L.D."/>
        </authorList>
    </citation>
    <scope>NUCLEOTIDE SEQUENCE [LARGE SCALE GENOMIC DNA]</scope>
    <source>
        <strain evidence="3">RHA1</strain>
    </source>
</reference>
<dbReference type="KEGG" id="rha:RHA1_ro08117"/>
<feature type="compositionally biased region" description="Basic residues" evidence="1">
    <location>
        <begin position="73"/>
        <end position="83"/>
    </location>
</feature>
<geneLocation type="plasmid" evidence="2 3">
    <name>pRHL1</name>
</geneLocation>
<gene>
    <name evidence="2" type="ordered locus">RHA1_ro08117</name>
</gene>
<feature type="compositionally biased region" description="Polar residues" evidence="1">
    <location>
        <begin position="21"/>
        <end position="34"/>
    </location>
</feature>
<accession>Q0RZX2</accession>
<name>Q0RZX2_RHOJR</name>
<proteinExistence type="predicted"/>
<dbReference type="AlphaFoldDB" id="Q0RZX2"/>
<evidence type="ECO:0000313" key="2">
    <source>
        <dbReference type="EMBL" id="ABG99164.1"/>
    </source>
</evidence>